<dbReference type="PATRIC" id="fig|1121015.4.peg.1284"/>
<accession>A0A091BGA9</accession>
<comment type="caution">
    <text evidence="1">The sequence shown here is derived from an EMBL/GenBank/DDBJ whole genome shotgun (WGS) entry which is preliminary data.</text>
</comment>
<dbReference type="CDD" id="cd07178">
    <property type="entry name" value="terB_like_YebE"/>
    <property type="match status" value="1"/>
</dbReference>
<keyword evidence="2" id="KW-1185">Reference proteome</keyword>
<dbReference type="SUPFAM" id="SSF158682">
    <property type="entry name" value="TerB-like"/>
    <property type="match status" value="1"/>
</dbReference>
<dbReference type="eggNOG" id="COG2979">
    <property type="taxonomic scope" value="Bacteria"/>
</dbReference>
<dbReference type="InterPro" id="IPR029024">
    <property type="entry name" value="TerB-like"/>
</dbReference>
<name>A0A091BGA9_9GAMM</name>
<dbReference type="InterPro" id="IPR007486">
    <property type="entry name" value="YebE"/>
</dbReference>
<dbReference type="STRING" id="1121015.GCA_000420545_00608"/>
<evidence type="ECO:0000313" key="1">
    <source>
        <dbReference type="EMBL" id="KFN43395.1"/>
    </source>
</evidence>
<evidence type="ECO:0000313" key="2">
    <source>
        <dbReference type="Proteomes" id="UP000029385"/>
    </source>
</evidence>
<reference evidence="1 2" key="1">
    <citation type="submission" date="2013-09" db="EMBL/GenBank/DDBJ databases">
        <title>Genome sequencing of Arenimonas oryziterrae.</title>
        <authorList>
            <person name="Chen F."/>
            <person name="Wang G."/>
        </authorList>
    </citation>
    <scope>NUCLEOTIDE SEQUENCE [LARGE SCALE GENOMIC DNA]</scope>
    <source>
        <strain evidence="1 2">YC6267</strain>
    </source>
</reference>
<evidence type="ECO:0008006" key="3">
    <source>
        <dbReference type="Google" id="ProtNLM"/>
    </source>
</evidence>
<organism evidence="1 2">
    <name type="scientific">Arenimonas oryziterrae DSM 21050 = YC6267</name>
    <dbReference type="NCBI Taxonomy" id="1121015"/>
    <lineage>
        <taxon>Bacteria</taxon>
        <taxon>Pseudomonadati</taxon>
        <taxon>Pseudomonadota</taxon>
        <taxon>Gammaproteobacteria</taxon>
        <taxon>Lysobacterales</taxon>
        <taxon>Lysobacteraceae</taxon>
        <taxon>Arenimonas</taxon>
    </lineage>
</organism>
<dbReference type="AlphaFoldDB" id="A0A091BGA9"/>
<dbReference type="Proteomes" id="UP000029385">
    <property type="component" value="Unassembled WGS sequence"/>
</dbReference>
<dbReference type="Gene3D" id="1.10.3680.10">
    <property type="entry name" value="TerB-like"/>
    <property type="match status" value="1"/>
</dbReference>
<gene>
    <name evidence="1" type="ORF">N789_08965</name>
</gene>
<protein>
    <recommendedName>
        <fullName evidence="3">Tellurite resistance TerB family protein</fullName>
    </recommendedName>
</protein>
<sequence>MSMFDAQKLLGHVLQGALGGGLGGSRRRRSRRSSVTGLPRGIETKVGMGLIALAVAAYEHFTQAKPAAASAPVAASAMPPPPPPGVPDAQAQSLHVLRAMIAAANADGSIDAEEREGILANARDAGLSDADVAALDSEFRTPLSLERLIAGTPADLRDEVYVAALIGMTADTDSEQRFLDQLAAGLKLDAAEQQRIRQQVGLA</sequence>
<dbReference type="EMBL" id="AVCI01000005">
    <property type="protein sequence ID" value="KFN43395.1"/>
    <property type="molecule type" value="Genomic_DNA"/>
</dbReference>
<dbReference type="Pfam" id="PF04391">
    <property type="entry name" value="DUF533"/>
    <property type="match status" value="1"/>
</dbReference>
<proteinExistence type="predicted"/>